<protein>
    <submittedName>
        <fullName evidence="3">Uncharacterized protein</fullName>
    </submittedName>
</protein>
<sequence length="48" mass="4949">MRPDHDEPTEPLESGDGRGEASGAGVLVLIGVIGILVIVGFVFSVVSR</sequence>
<feature type="transmembrane region" description="Helical" evidence="2">
    <location>
        <begin position="24"/>
        <end position="46"/>
    </location>
</feature>
<keyword evidence="2" id="KW-0472">Membrane</keyword>
<keyword evidence="2" id="KW-1133">Transmembrane helix</keyword>
<reference evidence="3" key="2">
    <citation type="submission" date="2020-09" db="EMBL/GenBank/DDBJ databases">
        <authorList>
            <person name="Sun Q."/>
            <person name="Ohkuma M."/>
        </authorList>
    </citation>
    <scope>NUCLEOTIDE SEQUENCE</scope>
    <source>
        <strain evidence="3">JCM 19831</strain>
    </source>
</reference>
<evidence type="ECO:0000313" key="4">
    <source>
        <dbReference type="Proteomes" id="UP000642070"/>
    </source>
</evidence>
<proteinExistence type="predicted"/>
<organism evidence="3 4">
    <name type="scientific">Dactylosporangium sucinum</name>
    <dbReference type="NCBI Taxonomy" id="1424081"/>
    <lineage>
        <taxon>Bacteria</taxon>
        <taxon>Bacillati</taxon>
        <taxon>Actinomycetota</taxon>
        <taxon>Actinomycetes</taxon>
        <taxon>Micromonosporales</taxon>
        <taxon>Micromonosporaceae</taxon>
        <taxon>Dactylosporangium</taxon>
    </lineage>
</organism>
<evidence type="ECO:0000256" key="2">
    <source>
        <dbReference type="SAM" id="Phobius"/>
    </source>
</evidence>
<dbReference type="AlphaFoldDB" id="A0A917T1K7"/>
<comment type="caution">
    <text evidence="3">The sequence shown here is derived from an EMBL/GenBank/DDBJ whole genome shotgun (WGS) entry which is preliminary data.</text>
</comment>
<keyword evidence="4" id="KW-1185">Reference proteome</keyword>
<dbReference type="Proteomes" id="UP000642070">
    <property type="component" value="Unassembled WGS sequence"/>
</dbReference>
<gene>
    <name evidence="3" type="ORF">GCM10007977_002730</name>
</gene>
<reference evidence="3" key="1">
    <citation type="journal article" date="2014" name="Int. J. Syst. Evol. Microbiol.">
        <title>Complete genome sequence of Corynebacterium casei LMG S-19264T (=DSM 44701T), isolated from a smear-ripened cheese.</title>
        <authorList>
            <consortium name="US DOE Joint Genome Institute (JGI-PGF)"/>
            <person name="Walter F."/>
            <person name="Albersmeier A."/>
            <person name="Kalinowski J."/>
            <person name="Ruckert C."/>
        </authorList>
    </citation>
    <scope>NUCLEOTIDE SEQUENCE</scope>
    <source>
        <strain evidence="3">JCM 19831</strain>
    </source>
</reference>
<accession>A0A917T1K7</accession>
<dbReference type="RefSeq" id="WP_190247812.1">
    <property type="nucleotide sequence ID" value="NZ_BMPI01000002.1"/>
</dbReference>
<feature type="region of interest" description="Disordered" evidence="1">
    <location>
        <begin position="1"/>
        <end position="20"/>
    </location>
</feature>
<keyword evidence="2" id="KW-0812">Transmembrane</keyword>
<name>A0A917T1K7_9ACTN</name>
<evidence type="ECO:0000313" key="3">
    <source>
        <dbReference type="EMBL" id="GGM05016.1"/>
    </source>
</evidence>
<dbReference type="EMBL" id="BMPI01000002">
    <property type="protein sequence ID" value="GGM05016.1"/>
    <property type="molecule type" value="Genomic_DNA"/>
</dbReference>
<evidence type="ECO:0000256" key="1">
    <source>
        <dbReference type="SAM" id="MobiDB-lite"/>
    </source>
</evidence>